<sequence length="302" mass="35077">MTEPRGVITKMNKDGTPNAKYVDVLDEDKSIAGQKFVCISFISPDKIIEDKNRFFFKEFLKNWELNKSMEKYMQFLHFVSEKYSVDFNSMTKDLEDFCKIEKNNLFSTTLADEYKTFIDNNEDRLTSEYDESNMFQTSTRGVKIRGSYPNQGEAELRAKLLRELDPNHDVFVGPVGMWMPFHPEAYKTGRVEYLEDELNQLMHEKNKNEKKAKQEFEQRVKSAKKKAIEDNKEKALKSGNVLTQTIDEQGNLVSVKDISTMDRKLGDDVSVADIRKELFEDENVVIDKNTDHGLSDILNKKD</sequence>
<name>A0A6C0JC73_9ZZZZ</name>
<protein>
    <submittedName>
        <fullName evidence="2">Uncharacterized protein</fullName>
    </submittedName>
</protein>
<evidence type="ECO:0000313" key="2">
    <source>
        <dbReference type="EMBL" id="QHU02963.1"/>
    </source>
</evidence>
<dbReference type="InterPro" id="IPR043872">
    <property type="entry name" value="DUF5832"/>
</dbReference>
<dbReference type="AlphaFoldDB" id="A0A6C0JC73"/>
<feature type="coiled-coil region" evidence="1">
    <location>
        <begin position="191"/>
        <end position="233"/>
    </location>
</feature>
<evidence type="ECO:0000256" key="1">
    <source>
        <dbReference type="SAM" id="Coils"/>
    </source>
</evidence>
<dbReference type="Pfam" id="PF19150">
    <property type="entry name" value="DUF5832"/>
    <property type="match status" value="1"/>
</dbReference>
<proteinExistence type="predicted"/>
<organism evidence="2">
    <name type="scientific">viral metagenome</name>
    <dbReference type="NCBI Taxonomy" id="1070528"/>
    <lineage>
        <taxon>unclassified sequences</taxon>
        <taxon>metagenomes</taxon>
        <taxon>organismal metagenomes</taxon>
    </lineage>
</organism>
<dbReference type="EMBL" id="MN740367">
    <property type="protein sequence ID" value="QHU02963.1"/>
    <property type="molecule type" value="Genomic_DNA"/>
</dbReference>
<accession>A0A6C0JC73</accession>
<keyword evidence="1" id="KW-0175">Coiled coil</keyword>
<reference evidence="2" key="1">
    <citation type="journal article" date="2020" name="Nature">
        <title>Giant virus diversity and host interactions through global metagenomics.</title>
        <authorList>
            <person name="Schulz F."/>
            <person name="Roux S."/>
            <person name="Paez-Espino D."/>
            <person name="Jungbluth S."/>
            <person name="Walsh D.A."/>
            <person name="Denef V.J."/>
            <person name="McMahon K.D."/>
            <person name="Konstantinidis K.T."/>
            <person name="Eloe-Fadrosh E.A."/>
            <person name="Kyrpides N.C."/>
            <person name="Woyke T."/>
        </authorList>
    </citation>
    <scope>NUCLEOTIDE SEQUENCE</scope>
    <source>
        <strain evidence="2">GVMAG-M-3300025890-48</strain>
    </source>
</reference>